<feature type="signal peptide" evidence="5">
    <location>
        <begin position="1"/>
        <end position="24"/>
    </location>
</feature>
<reference evidence="7 8" key="1">
    <citation type="submission" date="2021-06" db="EMBL/GenBank/DDBJ databases">
        <title>Caerostris extrusa draft genome.</title>
        <authorList>
            <person name="Kono N."/>
            <person name="Arakawa K."/>
        </authorList>
    </citation>
    <scope>NUCLEOTIDE SEQUENCE [LARGE SCALE GENOMIC DNA]</scope>
</reference>
<dbReference type="Gene3D" id="2.60.40.3510">
    <property type="match status" value="1"/>
</dbReference>
<dbReference type="AlphaFoldDB" id="A0AAV4PB57"/>
<keyword evidence="3" id="KW-0677">Repeat</keyword>
<sequence>MFSFCWHVIFLTFALELHIQISKASGTFELQILSIQNYRGELADGSCCGGYRSIDGSCPLQCNTAFQLCLKEYQSDVKTTGTCTFGNQSTDVVAGNSFSVQSEPTKEVVLRLPFSFRWTVSENKNPTYLLHIFFEQNCSTI</sequence>
<organism evidence="7 8">
    <name type="scientific">Caerostris extrusa</name>
    <name type="common">Bark spider</name>
    <name type="synonym">Caerostris bankana</name>
    <dbReference type="NCBI Taxonomy" id="172846"/>
    <lineage>
        <taxon>Eukaryota</taxon>
        <taxon>Metazoa</taxon>
        <taxon>Ecdysozoa</taxon>
        <taxon>Arthropoda</taxon>
        <taxon>Chelicerata</taxon>
        <taxon>Arachnida</taxon>
        <taxon>Araneae</taxon>
        <taxon>Araneomorphae</taxon>
        <taxon>Entelegynae</taxon>
        <taxon>Araneoidea</taxon>
        <taxon>Araneidae</taxon>
        <taxon>Caerostris</taxon>
    </lineage>
</organism>
<evidence type="ECO:0000259" key="6">
    <source>
        <dbReference type="Pfam" id="PF07657"/>
    </source>
</evidence>
<accession>A0AAV4PB57</accession>
<dbReference type="InterPro" id="IPR011651">
    <property type="entry name" value="Notch_ligand_N"/>
</dbReference>
<feature type="chain" id="PRO_5043461570" evidence="5">
    <location>
        <begin position="25"/>
        <end position="141"/>
    </location>
</feature>
<dbReference type="GO" id="GO:0007219">
    <property type="term" value="P:Notch signaling pathway"/>
    <property type="evidence" value="ECO:0007669"/>
    <property type="project" value="InterPro"/>
</dbReference>
<dbReference type="EMBL" id="BPLR01004357">
    <property type="protein sequence ID" value="GIX94299.1"/>
    <property type="molecule type" value="Genomic_DNA"/>
</dbReference>
<protein>
    <submittedName>
        <fullName evidence="7">Protein jagged-1b</fullName>
    </submittedName>
</protein>
<keyword evidence="4" id="KW-1133">Transmembrane helix</keyword>
<evidence type="ECO:0000256" key="4">
    <source>
        <dbReference type="ARBA" id="ARBA00022989"/>
    </source>
</evidence>
<keyword evidence="1" id="KW-0245">EGF-like domain</keyword>
<evidence type="ECO:0000313" key="8">
    <source>
        <dbReference type="Proteomes" id="UP001054945"/>
    </source>
</evidence>
<feature type="domain" description="Notch ligand N-terminal" evidence="6">
    <location>
        <begin position="25"/>
        <end position="119"/>
    </location>
</feature>
<comment type="caution">
    <text evidence="7">The sequence shown here is derived from an EMBL/GenBank/DDBJ whole genome shotgun (WGS) entry which is preliminary data.</text>
</comment>
<keyword evidence="2" id="KW-0812">Transmembrane</keyword>
<proteinExistence type="predicted"/>
<evidence type="ECO:0000256" key="5">
    <source>
        <dbReference type="SAM" id="SignalP"/>
    </source>
</evidence>
<evidence type="ECO:0000256" key="1">
    <source>
        <dbReference type="ARBA" id="ARBA00022536"/>
    </source>
</evidence>
<keyword evidence="8" id="KW-1185">Reference proteome</keyword>
<evidence type="ECO:0000256" key="2">
    <source>
        <dbReference type="ARBA" id="ARBA00022692"/>
    </source>
</evidence>
<keyword evidence="4" id="KW-0472">Membrane</keyword>
<gene>
    <name evidence="7" type="primary">jag1b_0</name>
    <name evidence="7" type="ORF">CEXT_391951</name>
</gene>
<dbReference type="GO" id="GO:0016020">
    <property type="term" value="C:membrane"/>
    <property type="evidence" value="ECO:0007669"/>
    <property type="project" value="UniProtKB-SubCell"/>
</dbReference>
<keyword evidence="5" id="KW-0732">Signal</keyword>
<dbReference type="Pfam" id="PF07657">
    <property type="entry name" value="MNNL"/>
    <property type="match status" value="1"/>
</dbReference>
<evidence type="ECO:0000256" key="3">
    <source>
        <dbReference type="ARBA" id="ARBA00022737"/>
    </source>
</evidence>
<evidence type="ECO:0000313" key="7">
    <source>
        <dbReference type="EMBL" id="GIX94299.1"/>
    </source>
</evidence>
<dbReference type="Proteomes" id="UP001054945">
    <property type="component" value="Unassembled WGS sequence"/>
</dbReference>
<name>A0AAV4PB57_CAEEX</name>